<dbReference type="PANTHER" id="PTHR37947:SF1">
    <property type="entry name" value="BLL2462 PROTEIN"/>
    <property type="match status" value="1"/>
</dbReference>
<feature type="compositionally biased region" description="Gly residues" evidence="1">
    <location>
        <begin position="545"/>
        <end position="564"/>
    </location>
</feature>
<dbReference type="InterPro" id="IPR002035">
    <property type="entry name" value="VWF_A"/>
</dbReference>
<dbReference type="SUPFAM" id="SSF53300">
    <property type="entry name" value="vWA-like"/>
    <property type="match status" value="2"/>
</dbReference>
<feature type="domain" description="VWFA" evidence="3">
    <location>
        <begin position="374"/>
        <end position="498"/>
    </location>
</feature>
<dbReference type="OrthoDB" id="4623238at2"/>
<evidence type="ECO:0000256" key="2">
    <source>
        <dbReference type="SAM" id="Phobius"/>
    </source>
</evidence>
<protein>
    <recommendedName>
        <fullName evidence="3">VWFA domain-containing protein</fullName>
    </recommendedName>
</protein>
<feature type="region of interest" description="Disordered" evidence="1">
    <location>
        <begin position="523"/>
        <end position="576"/>
    </location>
</feature>
<evidence type="ECO:0000259" key="3">
    <source>
        <dbReference type="PROSITE" id="PS50234"/>
    </source>
</evidence>
<feature type="region of interest" description="Disordered" evidence="1">
    <location>
        <begin position="191"/>
        <end position="211"/>
    </location>
</feature>
<feature type="transmembrane region" description="Helical" evidence="2">
    <location>
        <begin position="342"/>
        <end position="361"/>
    </location>
</feature>
<dbReference type="InterPro" id="IPR036465">
    <property type="entry name" value="vWFA_dom_sf"/>
</dbReference>
<keyword evidence="2" id="KW-0472">Membrane</keyword>
<reference evidence="4 5" key="1">
    <citation type="submission" date="2014-12" db="EMBL/GenBank/DDBJ databases">
        <title>Genome sequencing of Arthrobacter phenanthrenivorans SWC37.</title>
        <authorList>
            <person name="Tan P.W."/>
            <person name="Chan K.-G."/>
        </authorList>
    </citation>
    <scope>NUCLEOTIDE SEQUENCE [LARGE SCALE GENOMIC DNA]</scope>
    <source>
        <strain evidence="4 5">SWC37</strain>
    </source>
</reference>
<feature type="transmembrane region" description="Helical" evidence="2">
    <location>
        <begin position="312"/>
        <end position="330"/>
    </location>
</feature>
<comment type="caution">
    <text evidence="4">The sequence shown here is derived from an EMBL/GenBank/DDBJ whole genome shotgun (WGS) entry which is preliminary data.</text>
</comment>
<dbReference type="AlphaFoldDB" id="A0A0B4DGW3"/>
<dbReference type="Pfam" id="PF13519">
    <property type="entry name" value="VWA_2"/>
    <property type="match status" value="2"/>
</dbReference>
<keyword evidence="2" id="KW-1133">Transmembrane helix</keyword>
<feature type="compositionally biased region" description="Basic and acidic residues" evidence="1">
    <location>
        <begin position="534"/>
        <end position="543"/>
    </location>
</feature>
<dbReference type="PANTHER" id="PTHR37947">
    <property type="entry name" value="BLL2462 PROTEIN"/>
    <property type="match status" value="1"/>
</dbReference>
<proteinExistence type="predicted"/>
<dbReference type="EMBL" id="JWTB01000012">
    <property type="protein sequence ID" value="KIC67927.1"/>
    <property type="molecule type" value="Genomic_DNA"/>
</dbReference>
<dbReference type="PROSITE" id="PS50234">
    <property type="entry name" value="VWFA"/>
    <property type="match status" value="2"/>
</dbReference>
<gene>
    <name evidence="4" type="ORF">RM50_06515</name>
</gene>
<name>A0A0B4DGW3_PSEPS</name>
<evidence type="ECO:0000313" key="5">
    <source>
        <dbReference type="Proteomes" id="UP000031196"/>
    </source>
</evidence>
<dbReference type="Gene3D" id="3.40.50.410">
    <property type="entry name" value="von Willebrand factor, type A domain"/>
    <property type="match status" value="2"/>
</dbReference>
<sequence>MFWWLLPVAALAAGAAVWAALRRNRGSNARRRPVAHADRLTALPEYQAALRRYRRRLAMAGTACAVLLVAAATAAARPIDVTTISPGQHNRDVMLCLDASGSMSSADAAVVDVFAKLAEKFDGERIGLTIFDSSAIQVFPLTDDYAYAREQLSAAKDAFDGKPGSSGFLDGTWNGRGSSLIGDGLASCLNSFPPGTAPPREPPREGPQRSRSVVLATDNFLSGEPIMTLDQAAQLARDRSVHVYALNPADLDYGAGGDQPGARLRAAAQSTGGAYYALDNPGAVAGIVGAVEQTETAAIQGAPRAVFSEIPGLPLAVALLAALVLCLVLWRLQGFRAHRRSWLRRGAVLLLLLAALLRPGLPGGTVPAATADLNVFFVVDTTTSMVAEDYGNSRPRLEGARKDIMAIAEQLPGARFSVITFDTTAHVRMPLSTDTLALQTITDVLEPQVTAYARGSSITAARHALAERLAAARDSHPSRPQLVYYLGDGEQTSGKEPEAMTLDGGLVAGGAVLGYGTAAGGRMKKNTGLTNDTRLMDDTHSTEDTGGGSDDGTADGGPAGGRSGGYVQDNRAGSTGDAVSVIDEERLRRIADQLGVPYVHRDAVGSVADLLQMAHPGAVDRTDGPESVAAAAELYWLLAAGAFLAALPEAAGILRQLHGLRPTRRQEAAR</sequence>
<feature type="domain" description="VWFA" evidence="3">
    <location>
        <begin position="92"/>
        <end position="291"/>
    </location>
</feature>
<dbReference type="SMART" id="SM00327">
    <property type="entry name" value="VWA"/>
    <property type="match status" value="2"/>
</dbReference>
<accession>A0A0B4DGW3</accession>
<evidence type="ECO:0000313" key="4">
    <source>
        <dbReference type="EMBL" id="KIC67927.1"/>
    </source>
</evidence>
<dbReference type="Proteomes" id="UP000031196">
    <property type="component" value="Unassembled WGS sequence"/>
</dbReference>
<dbReference type="CDD" id="cd00198">
    <property type="entry name" value="vWFA"/>
    <property type="match status" value="1"/>
</dbReference>
<evidence type="ECO:0000256" key="1">
    <source>
        <dbReference type="SAM" id="MobiDB-lite"/>
    </source>
</evidence>
<keyword evidence="2" id="KW-0812">Transmembrane</keyword>
<organism evidence="4 5">
    <name type="scientific">Pseudarthrobacter phenanthrenivorans</name>
    <name type="common">Arthrobacter phenanthrenivorans</name>
    <dbReference type="NCBI Taxonomy" id="361575"/>
    <lineage>
        <taxon>Bacteria</taxon>
        <taxon>Bacillati</taxon>
        <taxon>Actinomycetota</taxon>
        <taxon>Actinomycetes</taxon>
        <taxon>Micrococcales</taxon>
        <taxon>Micrococcaceae</taxon>
        <taxon>Pseudarthrobacter</taxon>
    </lineage>
</organism>